<evidence type="ECO:0000256" key="2">
    <source>
        <dbReference type="ARBA" id="ARBA00004906"/>
    </source>
</evidence>
<evidence type="ECO:0000256" key="10">
    <source>
        <dbReference type="ARBA" id="ARBA00024004"/>
    </source>
</evidence>
<evidence type="ECO:0000313" key="14">
    <source>
        <dbReference type="EMBL" id="KQK15766.2"/>
    </source>
</evidence>
<feature type="compositionally biased region" description="Basic and acidic residues" evidence="12">
    <location>
        <begin position="7"/>
        <end position="23"/>
    </location>
</feature>
<dbReference type="InterPro" id="IPR013010">
    <property type="entry name" value="Znf_SIAH"/>
</dbReference>
<protein>
    <recommendedName>
        <fullName evidence="4">RING-type E3 ubiquitin transferase</fullName>
        <ecNumber evidence="4">2.3.2.27</ecNumber>
    </recommendedName>
</protein>
<evidence type="ECO:0000256" key="3">
    <source>
        <dbReference type="ARBA" id="ARBA00009119"/>
    </source>
</evidence>
<dbReference type="STRING" id="15368.A0A0Q3NEN0"/>
<keyword evidence="6" id="KW-0479">Metal-binding</keyword>
<dbReference type="PROSITE" id="PS51081">
    <property type="entry name" value="ZF_SIAH"/>
    <property type="match status" value="1"/>
</dbReference>
<keyword evidence="7 11" id="KW-0863">Zinc-finger</keyword>
<gene>
    <name evidence="15" type="primary">LOC112269845</name>
    <name evidence="14" type="ORF">BRADI_1g24781v3</name>
</gene>
<dbReference type="InterPro" id="IPR044286">
    <property type="entry name" value="SINL_plant"/>
</dbReference>
<dbReference type="RefSeq" id="XP_024312959.1">
    <property type="nucleotide sequence ID" value="XM_024457191.1"/>
</dbReference>
<feature type="domain" description="SIAH-type" evidence="13">
    <location>
        <begin position="225"/>
        <end position="283"/>
    </location>
</feature>
<dbReference type="InterPro" id="IPR013083">
    <property type="entry name" value="Znf_RING/FYVE/PHD"/>
</dbReference>
<dbReference type="SUPFAM" id="SSF49599">
    <property type="entry name" value="TRAF domain-like"/>
    <property type="match status" value="1"/>
</dbReference>
<feature type="compositionally biased region" description="Low complexity" evidence="12">
    <location>
        <begin position="65"/>
        <end position="74"/>
    </location>
</feature>
<feature type="region of interest" description="Disordered" evidence="12">
    <location>
        <begin position="1"/>
        <end position="33"/>
    </location>
</feature>
<evidence type="ECO:0000259" key="13">
    <source>
        <dbReference type="PROSITE" id="PS51081"/>
    </source>
</evidence>
<evidence type="ECO:0000256" key="9">
    <source>
        <dbReference type="ARBA" id="ARBA00022833"/>
    </source>
</evidence>
<comment type="catalytic activity">
    <reaction evidence="1">
        <text>S-ubiquitinyl-[E2 ubiquitin-conjugating enzyme]-L-cysteine + [acceptor protein]-L-lysine = [E2 ubiquitin-conjugating enzyme]-L-cysteine + N(6)-ubiquitinyl-[acceptor protein]-L-lysine.</text>
        <dbReference type="EC" id="2.3.2.27"/>
    </reaction>
</comment>
<evidence type="ECO:0000256" key="4">
    <source>
        <dbReference type="ARBA" id="ARBA00012483"/>
    </source>
</evidence>
<sequence>MSSSMAEQRKQADQQKKRSREPEGADASSRKKASAIIIAAAGPGATTPVLVAPSPFALTPPPTAASPIASKPPAMEASSTTPKGPASSPIASMPLALAAAPGPVASTPASPSPLAVMAPSVAPPAIVKPGVAERRVLEGDKKAVTGAMVAAEEEDFLPVKKKWLDCAVCSAPLKPPIFTCEDRHFVCSACAAGGGGCPNEYKYCGACHRAASFVHSSGMDGLVDDTKVPCPHAKFGCGRSIAYHETPDHAARCAHAPCRCPDPGCAFEGDRAGLARHLTEDDPGWHRWPVVKIKYETSYAFALLVPSSPSEPNRRLLVAEEDGRVFLLAVGTAADDFCPVTVVCVRGNDDAARPLYVCTLWVNGPPAPAGRFSDCFRLKAEVSSCAVPGEIDMKRSRLLAPVVPTMLHGTNGKKLHLRLSIVRMPC</sequence>
<evidence type="ECO:0000256" key="5">
    <source>
        <dbReference type="ARBA" id="ARBA00022679"/>
    </source>
</evidence>
<reference evidence="14" key="2">
    <citation type="submission" date="2017-06" db="EMBL/GenBank/DDBJ databases">
        <title>WGS assembly of Brachypodium distachyon.</title>
        <authorList>
            <consortium name="The International Brachypodium Initiative"/>
            <person name="Lucas S."/>
            <person name="Harmon-Smith M."/>
            <person name="Lail K."/>
            <person name="Tice H."/>
            <person name="Grimwood J."/>
            <person name="Bruce D."/>
            <person name="Barry K."/>
            <person name="Shu S."/>
            <person name="Lindquist E."/>
            <person name="Wang M."/>
            <person name="Pitluck S."/>
            <person name="Vogel J.P."/>
            <person name="Garvin D.F."/>
            <person name="Mockler T.C."/>
            <person name="Schmutz J."/>
            <person name="Rokhsar D."/>
            <person name="Bevan M.W."/>
        </authorList>
    </citation>
    <scope>NUCLEOTIDE SEQUENCE</scope>
    <source>
        <strain evidence="14">Bd21</strain>
    </source>
</reference>
<dbReference type="GO" id="GO:0016567">
    <property type="term" value="P:protein ubiquitination"/>
    <property type="evidence" value="ECO:0007669"/>
    <property type="project" value="UniProtKB-UniPathway"/>
</dbReference>
<dbReference type="EC" id="2.3.2.27" evidence="4"/>
<organism evidence="14">
    <name type="scientific">Brachypodium distachyon</name>
    <name type="common">Purple false brome</name>
    <name type="synonym">Trachynia distachya</name>
    <dbReference type="NCBI Taxonomy" id="15368"/>
    <lineage>
        <taxon>Eukaryota</taxon>
        <taxon>Viridiplantae</taxon>
        <taxon>Streptophyta</taxon>
        <taxon>Embryophyta</taxon>
        <taxon>Tracheophyta</taxon>
        <taxon>Spermatophyta</taxon>
        <taxon>Magnoliopsida</taxon>
        <taxon>Liliopsida</taxon>
        <taxon>Poales</taxon>
        <taxon>Poaceae</taxon>
        <taxon>BOP clade</taxon>
        <taxon>Pooideae</taxon>
        <taxon>Stipodae</taxon>
        <taxon>Brachypodieae</taxon>
        <taxon>Brachypodium</taxon>
    </lineage>
</organism>
<evidence type="ECO:0000256" key="6">
    <source>
        <dbReference type="ARBA" id="ARBA00022723"/>
    </source>
</evidence>
<proteinExistence type="inferred from homology"/>
<evidence type="ECO:0000256" key="1">
    <source>
        <dbReference type="ARBA" id="ARBA00000900"/>
    </source>
</evidence>
<name>A0A0Q3NEN0_BRADI</name>
<dbReference type="Pfam" id="PF21361">
    <property type="entry name" value="Sina_ZnF"/>
    <property type="match status" value="1"/>
</dbReference>
<evidence type="ECO:0000256" key="7">
    <source>
        <dbReference type="ARBA" id="ARBA00022771"/>
    </source>
</evidence>
<evidence type="ECO:0000256" key="12">
    <source>
        <dbReference type="SAM" id="MobiDB-lite"/>
    </source>
</evidence>
<dbReference type="PANTHER" id="PTHR46632">
    <property type="entry name" value="E3 UBIQUITIN-PROTEIN LIGASE SINA-LIKE 4"/>
    <property type="match status" value="1"/>
</dbReference>
<evidence type="ECO:0000313" key="15">
    <source>
        <dbReference type="EnsemblPlants" id="KQK15766"/>
    </source>
</evidence>
<dbReference type="UniPathway" id="UPA00143"/>
<reference evidence="14 15" key="1">
    <citation type="journal article" date="2010" name="Nature">
        <title>Genome sequencing and analysis of the model grass Brachypodium distachyon.</title>
        <authorList>
            <consortium name="International Brachypodium Initiative"/>
        </authorList>
    </citation>
    <scope>NUCLEOTIDE SEQUENCE [LARGE SCALE GENOMIC DNA]</scope>
    <source>
        <strain evidence="14 15">Bd21</strain>
    </source>
</reference>
<feature type="region of interest" description="Disordered" evidence="12">
    <location>
        <begin position="49"/>
        <end position="89"/>
    </location>
</feature>
<keyword evidence="16" id="KW-1185">Reference proteome</keyword>
<evidence type="ECO:0000256" key="11">
    <source>
        <dbReference type="PROSITE-ProRule" id="PRU00455"/>
    </source>
</evidence>
<accession>A0A0Q3NEN0</accession>
<comment type="similarity">
    <text evidence="3">Belongs to the SINA (Seven in absentia) family.</text>
</comment>
<comment type="pathway">
    <text evidence="2">Protein modification; protein ubiquitination.</text>
</comment>
<dbReference type="GeneID" id="112269845"/>
<dbReference type="Gene3D" id="3.30.40.10">
    <property type="entry name" value="Zinc/RING finger domain, C3HC4 (zinc finger)"/>
    <property type="match status" value="1"/>
</dbReference>
<keyword evidence="5" id="KW-0808">Transferase</keyword>
<dbReference type="GO" id="GO:0061630">
    <property type="term" value="F:ubiquitin protein ligase activity"/>
    <property type="evidence" value="ECO:0007669"/>
    <property type="project" value="UniProtKB-EC"/>
</dbReference>
<dbReference type="EMBL" id="CM000880">
    <property type="protein sequence ID" value="KQK15766.2"/>
    <property type="molecule type" value="Genomic_DNA"/>
</dbReference>
<evidence type="ECO:0000256" key="8">
    <source>
        <dbReference type="ARBA" id="ARBA00022786"/>
    </source>
</evidence>
<reference evidence="15" key="3">
    <citation type="submission" date="2018-08" db="UniProtKB">
        <authorList>
            <consortium name="EnsemblPlants"/>
        </authorList>
    </citation>
    <scope>IDENTIFICATION</scope>
    <source>
        <strain evidence="15">cv. Bd21</strain>
    </source>
</reference>
<keyword evidence="9" id="KW-0862">Zinc</keyword>
<dbReference type="Pfam" id="PF21362">
    <property type="entry name" value="Sina_RING"/>
    <property type="match status" value="1"/>
</dbReference>
<comment type="function">
    <text evidence="10">E3 ubiquitin-protein ligase that mediates ubiquitination and subsequent proteasomal degradation of target proteins. E3 ubiquitin ligases accept ubiquitin from an E2 ubiquitin-conjugating enzyme in the form of a thioester and then directly transfers the ubiquitin to targeted substrates. It probably triggers the ubiquitin-mediated degradation of different substrates.</text>
</comment>
<dbReference type="KEGG" id="bdi:112269845"/>
<dbReference type="GO" id="GO:0008270">
    <property type="term" value="F:zinc ion binding"/>
    <property type="evidence" value="ECO:0007669"/>
    <property type="project" value="UniProtKB-KW"/>
</dbReference>
<dbReference type="OrthoDB" id="694072at2759"/>
<dbReference type="Proteomes" id="UP000008810">
    <property type="component" value="Chromosome 1"/>
</dbReference>
<dbReference type="Gramene" id="KQK15766">
    <property type="protein sequence ID" value="KQK15766"/>
    <property type="gene ID" value="BRADI_1g24781v3"/>
</dbReference>
<dbReference type="AlphaFoldDB" id="A0A0Q3NEN0"/>
<dbReference type="InterPro" id="IPR049548">
    <property type="entry name" value="Sina-like_RING"/>
</dbReference>
<keyword evidence="8" id="KW-0833">Ubl conjugation pathway</keyword>
<evidence type="ECO:0000313" key="16">
    <source>
        <dbReference type="Proteomes" id="UP000008810"/>
    </source>
</evidence>
<dbReference type="EnsemblPlants" id="KQK15766">
    <property type="protein sequence ID" value="KQK15766"/>
    <property type="gene ID" value="BRADI_1g24781v3"/>
</dbReference>
<dbReference type="PANTHER" id="PTHR46632:SF27">
    <property type="entry name" value="RING-TYPE E3 UBIQUITIN TRANSFERASE"/>
    <property type="match status" value="1"/>
</dbReference>